<dbReference type="EMBL" id="QBIU01000001">
    <property type="protein sequence ID" value="MWV68618.1"/>
    <property type="molecule type" value="Genomic_DNA"/>
</dbReference>
<name>A0A6B0HRX1_9HELI</name>
<dbReference type="RefSeq" id="WP_160659258.1">
    <property type="nucleotide sequence ID" value="NZ_JRMP02000001.1"/>
</dbReference>
<dbReference type="AlphaFoldDB" id="A0A6B0HRX1"/>
<protein>
    <submittedName>
        <fullName evidence="1">Uncharacterized protein</fullName>
    </submittedName>
</protein>
<organism evidence="1 2">
    <name type="scientific">Helicobacter saguini</name>
    <dbReference type="NCBI Taxonomy" id="1548018"/>
    <lineage>
        <taxon>Bacteria</taxon>
        <taxon>Pseudomonadati</taxon>
        <taxon>Campylobacterota</taxon>
        <taxon>Epsilonproteobacteria</taxon>
        <taxon>Campylobacterales</taxon>
        <taxon>Helicobacteraceae</taxon>
        <taxon>Helicobacter</taxon>
    </lineage>
</organism>
<sequence length="52" mass="6047">MGGLLGFAKRKLDSIHSKKGWWAGDRYSSIRFYILKLFGILVCRLLDSIFRI</sequence>
<gene>
    <name evidence="1" type="ORF">DCO61_00865</name>
</gene>
<comment type="caution">
    <text evidence="1">The sequence shown here is derived from an EMBL/GenBank/DDBJ whole genome shotgun (WGS) entry which is preliminary data.</text>
</comment>
<evidence type="ECO:0000313" key="2">
    <source>
        <dbReference type="Proteomes" id="UP000477070"/>
    </source>
</evidence>
<dbReference type="Proteomes" id="UP000477070">
    <property type="component" value="Unassembled WGS sequence"/>
</dbReference>
<accession>A0A6B0HRX1</accession>
<evidence type="ECO:0000313" key="1">
    <source>
        <dbReference type="EMBL" id="MWV68618.1"/>
    </source>
</evidence>
<proteinExistence type="predicted"/>
<reference evidence="1 2" key="1">
    <citation type="submission" date="2019-12" db="EMBL/GenBank/DDBJ databases">
        <title>Multi-Generational Helicobacter saguini Isolates.</title>
        <authorList>
            <person name="Mannion A."/>
            <person name="Shen Z."/>
            <person name="Fox J.G."/>
        </authorList>
    </citation>
    <scope>NUCLEOTIDE SEQUENCE [LARGE SCALE GENOMIC DNA]</scope>
    <source>
        <strain evidence="2">16-048 (F4)</strain>
    </source>
</reference>